<dbReference type="GO" id="GO:0005576">
    <property type="term" value="C:extracellular region"/>
    <property type="evidence" value="ECO:0007669"/>
    <property type="project" value="UniProtKB-SubCell"/>
</dbReference>
<dbReference type="GO" id="GO:0006508">
    <property type="term" value="P:proteolysis"/>
    <property type="evidence" value="ECO:0007669"/>
    <property type="project" value="UniProtKB-KW"/>
</dbReference>
<evidence type="ECO:0000256" key="6">
    <source>
        <dbReference type="ARBA" id="ARBA00022723"/>
    </source>
</evidence>
<dbReference type="PANTHER" id="PTHR14218">
    <property type="entry name" value="PROTEASE S8 TRIPEPTIDYL PEPTIDASE I CLN2"/>
    <property type="match status" value="1"/>
</dbReference>
<evidence type="ECO:0000256" key="2">
    <source>
        <dbReference type="ARBA" id="ARBA00002451"/>
    </source>
</evidence>
<evidence type="ECO:0000259" key="13">
    <source>
        <dbReference type="PROSITE" id="PS51695"/>
    </source>
</evidence>
<keyword evidence="6 11" id="KW-0479">Metal-binding</keyword>
<dbReference type="InterPro" id="IPR036852">
    <property type="entry name" value="Peptidase_S8/S53_dom_sf"/>
</dbReference>
<dbReference type="GO" id="GO:0046872">
    <property type="term" value="F:metal ion binding"/>
    <property type="evidence" value="ECO:0007669"/>
    <property type="project" value="UniProtKB-UniRule"/>
</dbReference>
<evidence type="ECO:0000256" key="12">
    <source>
        <dbReference type="SAM" id="SignalP"/>
    </source>
</evidence>
<keyword evidence="9 11" id="KW-0106">Calcium</keyword>
<dbReference type="Pfam" id="PF09286">
    <property type="entry name" value="Pro-kuma_activ"/>
    <property type="match status" value="1"/>
</dbReference>
<feature type="active site" description="Charge relay system" evidence="11">
    <location>
        <position position="304"/>
    </location>
</feature>
<keyword evidence="5 11" id="KW-0645">Protease</keyword>
<comment type="function">
    <text evidence="2">Secreted tripeptidyl-peptidase which degrades proteins at acidic pHs and is involved in virulence.</text>
</comment>
<dbReference type="SUPFAM" id="SSF52743">
    <property type="entry name" value="Subtilisin-like"/>
    <property type="match status" value="1"/>
</dbReference>
<accession>A0A2J6QUF9</accession>
<dbReference type="EC" id="3.4.14.10" evidence="4"/>
<feature type="active site" description="Charge relay system" evidence="11">
    <location>
        <position position="557"/>
    </location>
</feature>
<dbReference type="OrthoDB" id="409122at2759"/>
<comment type="cofactor">
    <cofactor evidence="11">
        <name>Ca(2+)</name>
        <dbReference type="ChEBI" id="CHEBI:29108"/>
    </cofactor>
    <text evidence="11">Binds 1 Ca(2+) ion per subunit.</text>
</comment>
<feature type="chain" id="PRO_5014382736" description="tripeptidyl-peptidase II" evidence="12">
    <location>
        <begin position="20"/>
        <end position="642"/>
    </location>
</feature>
<dbReference type="PANTHER" id="PTHR14218:SF19">
    <property type="entry name" value="SERINE PROTEASE AORO, PUTATIVE (AFU_ORTHOLOGUE AFUA_6G10250)-RELATED"/>
    <property type="match status" value="1"/>
</dbReference>
<evidence type="ECO:0000256" key="5">
    <source>
        <dbReference type="ARBA" id="ARBA00022670"/>
    </source>
</evidence>
<proteinExistence type="predicted"/>
<comment type="subcellular location">
    <subcellularLocation>
        <location evidence="3">Secreted</location>
        <location evidence="3">Extracellular space</location>
    </subcellularLocation>
</comment>
<dbReference type="GO" id="GO:0004252">
    <property type="term" value="F:serine-type endopeptidase activity"/>
    <property type="evidence" value="ECO:0007669"/>
    <property type="project" value="UniProtKB-UniRule"/>
</dbReference>
<dbReference type="Pfam" id="PF00082">
    <property type="entry name" value="Peptidase_S8"/>
    <property type="match status" value="1"/>
</dbReference>
<dbReference type="Gene3D" id="3.40.50.200">
    <property type="entry name" value="Peptidase S8/S53 domain"/>
    <property type="match status" value="1"/>
</dbReference>
<protein>
    <recommendedName>
        <fullName evidence="4">tripeptidyl-peptidase II</fullName>
        <ecNumber evidence="4">3.4.14.10</ecNumber>
    </recommendedName>
</protein>
<keyword evidence="8 11" id="KW-0720">Serine protease</keyword>
<dbReference type="CDD" id="cd04056">
    <property type="entry name" value="Peptidases_S53"/>
    <property type="match status" value="1"/>
</dbReference>
<evidence type="ECO:0000313" key="14">
    <source>
        <dbReference type="EMBL" id="PMD29892.1"/>
    </source>
</evidence>
<evidence type="ECO:0000256" key="4">
    <source>
        <dbReference type="ARBA" id="ARBA00012462"/>
    </source>
</evidence>
<name>A0A2J6QUF9_HYAVF</name>
<reference evidence="14 15" key="1">
    <citation type="submission" date="2016-04" db="EMBL/GenBank/DDBJ databases">
        <title>A degradative enzymes factory behind the ericoid mycorrhizal symbiosis.</title>
        <authorList>
            <consortium name="DOE Joint Genome Institute"/>
            <person name="Martino E."/>
            <person name="Morin E."/>
            <person name="Grelet G."/>
            <person name="Kuo A."/>
            <person name="Kohler A."/>
            <person name="Daghino S."/>
            <person name="Barry K."/>
            <person name="Choi C."/>
            <person name="Cichocki N."/>
            <person name="Clum A."/>
            <person name="Copeland A."/>
            <person name="Hainaut M."/>
            <person name="Haridas S."/>
            <person name="Labutti K."/>
            <person name="Lindquist E."/>
            <person name="Lipzen A."/>
            <person name="Khouja H.-R."/>
            <person name="Murat C."/>
            <person name="Ohm R."/>
            <person name="Olson A."/>
            <person name="Spatafora J."/>
            <person name="Veneault-Fourrey C."/>
            <person name="Henrissat B."/>
            <person name="Grigoriev I."/>
            <person name="Martin F."/>
            <person name="Perotto S."/>
        </authorList>
    </citation>
    <scope>NUCLEOTIDE SEQUENCE [LARGE SCALE GENOMIC DNA]</scope>
    <source>
        <strain evidence="14 15">F</strain>
    </source>
</reference>
<evidence type="ECO:0000313" key="15">
    <source>
        <dbReference type="Proteomes" id="UP000235786"/>
    </source>
</evidence>
<dbReference type="PROSITE" id="PS51695">
    <property type="entry name" value="SEDOLISIN"/>
    <property type="match status" value="1"/>
</dbReference>
<dbReference type="SMART" id="SM00944">
    <property type="entry name" value="Pro-kuma_activ"/>
    <property type="match status" value="1"/>
</dbReference>
<evidence type="ECO:0000256" key="11">
    <source>
        <dbReference type="PROSITE-ProRule" id="PRU01032"/>
    </source>
</evidence>
<feature type="domain" description="Peptidase S53" evidence="13">
    <location>
        <begin position="229"/>
        <end position="641"/>
    </location>
</feature>
<feature type="signal peptide" evidence="12">
    <location>
        <begin position="1"/>
        <end position="19"/>
    </location>
</feature>
<evidence type="ECO:0000256" key="10">
    <source>
        <dbReference type="ARBA" id="ARBA00023145"/>
    </source>
</evidence>
<dbReference type="CDD" id="cd11377">
    <property type="entry name" value="Pro-peptidase_S53"/>
    <property type="match status" value="1"/>
</dbReference>
<evidence type="ECO:0000256" key="8">
    <source>
        <dbReference type="ARBA" id="ARBA00022825"/>
    </source>
</evidence>
<keyword evidence="12" id="KW-0732">Signal</keyword>
<keyword evidence="7 11" id="KW-0378">Hydrolase</keyword>
<organism evidence="14 15">
    <name type="scientific">Hyaloscypha variabilis (strain UAMH 11265 / GT02V1 / F)</name>
    <name type="common">Meliniomyces variabilis</name>
    <dbReference type="NCBI Taxonomy" id="1149755"/>
    <lineage>
        <taxon>Eukaryota</taxon>
        <taxon>Fungi</taxon>
        <taxon>Dikarya</taxon>
        <taxon>Ascomycota</taxon>
        <taxon>Pezizomycotina</taxon>
        <taxon>Leotiomycetes</taxon>
        <taxon>Helotiales</taxon>
        <taxon>Hyaloscyphaceae</taxon>
        <taxon>Hyaloscypha</taxon>
        <taxon>Hyaloscypha variabilis</taxon>
    </lineage>
</organism>
<sequence length="642" mass="69447">MRVSVVVAVLGTLAVQIFAHPTARSDHIVHEKRDNIQRKWIQSKILDSDYVIPARIGLKQSNLHLGEQYLNEVSDPKSSKYGKHYTSDEIIQLFAPASSSVDRVLAWLIESGIQEERISHSVNKAWLQFDASVDEMERLLQTKYHFYEHVNGGRKHIGCQDYSIPASVAGHIDFVTPGVKLLATTGMGDIKKRSLSSSPNRKPIQKPMPADVLARIKQDPATTDTCGTAITPACIKAMYNISTGTLKNSKNTLGIFEFGDIYAQADLNSFYKTYASNIPSGTKPKAAFVDGATAPTTQSNAGGESDLDFEIAYPIIYPQGTTLYQTDDTQWDFTNRPGIFNTWLDAIDGSYCTYSSNGETGDDPNIDPVYTGTTHMCGKYTPTNVISLSYGLVEADFPTYYQIRQCNEFMKLGLQGITIVFASGDEGVSDRNGNCLGPQQNIFSPDYPDCPYVTMVGATTLPSGSSVGDPETAVTSFASGGGFSNIYAQPSYQQSAINSYFANSNPSYPYYSSLNGTIGANGGIYNRIGRGFPDVSAVGDNAALVVGGSDIMEGGTSMSAPLVASIFTRINEERIAVGKGPIGFANPTLYANPQMFNDITIGDQSLGGCGTNGFSCVPGWDPVTGLGTPKYYEWLEVFLALP</sequence>
<gene>
    <name evidence="14" type="ORF">L207DRAFT_615041</name>
</gene>
<dbReference type="InterPro" id="IPR030400">
    <property type="entry name" value="Sedolisin_dom"/>
</dbReference>
<feature type="binding site" evidence="11">
    <location>
        <position position="619"/>
    </location>
    <ligand>
        <name>Ca(2+)</name>
        <dbReference type="ChEBI" id="CHEBI:29108"/>
    </ligand>
</feature>
<feature type="binding site" evidence="11">
    <location>
        <position position="621"/>
    </location>
    <ligand>
        <name>Ca(2+)</name>
        <dbReference type="ChEBI" id="CHEBI:29108"/>
    </ligand>
</feature>
<evidence type="ECO:0000256" key="9">
    <source>
        <dbReference type="ARBA" id="ARBA00022837"/>
    </source>
</evidence>
<dbReference type="AlphaFoldDB" id="A0A2J6QUF9"/>
<dbReference type="InterPro" id="IPR050819">
    <property type="entry name" value="Tripeptidyl-peptidase_I"/>
</dbReference>
<dbReference type="SUPFAM" id="SSF54897">
    <property type="entry name" value="Protease propeptides/inhibitors"/>
    <property type="match status" value="1"/>
</dbReference>
<evidence type="ECO:0000256" key="7">
    <source>
        <dbReference type="ARBA" id="ARBA00022801"/>
    </source>
</evidence>
<dbReference type="EMBL" id="KZ613970">
    <property type="protein sequence ID" value="PMD29892.1"/>
    <property type="molecule type" value="Genomic_DNA"/>
</dbReference>
<dbReference type="InterPro" id="IPR015366">
    <property type="entry name" value="S53_propep"/>
</dbReference>
<feature type="binding site" evidence="11">
    <location>
        <position position="598"/>
    </location>
    <ligand>
        <name>Ca(2+)</name>
        <dbReference type="ChEBI" id="CHEBI:29108"/>
    </ligand>
</feature>
<dbReference type="GO" id="GO:0008240">
    <property type="term" value="F:tripeptidyl-peptidase activity"/>
    <property type="evidence" value="ECO:0007669"/>
    <property type="project" value="UniProtKB-EC"/>
</dbReference>
<dbReference type="STRING" id="1149755.A0A2J6QUF9"/>
<keyword evidence="15" id="KW-1185">Reference proteome</keyword>
<comment type="catalytic activity">
    <reaction evidence="1">
        <text>Release of an N-terminal tripeptide from a polypeptide.</text>
        <dbReference type="EC" id="3.4.14.10"/>
    </reaction>
</comment>
<dbReference type="Proteomes" id="UP000235786">
    <property type="component" value="Unassembled WGS sequence"/>
</dbReference>
<evidence type="ECO:0000256" key="3">
    <source>
        <dbReference type="ARBA" id="ARBA00004239"/>
    </source>
</evidence>
<feature type="binding site" evidence="11">
    <location>
        <position position="599"/>
    </location>
    <ligand>
        <name>Ca(2+)</name>
        <dbReference type="ChEBI" id="CHEBI:29108"/>
    </ligand>
</feature>
<keyword evidence="10" id="KW-0865">Zymogen</keyword>
<dbReference type="InterPro" id="IPR000209">
    <property type="entry name" value="Peptidase_S8/S53_dom"/>
</dbReference>
<evidence type="ECO:0000256" key="1">
    <source>
        <dbReference type="ARBA" id="ARBA00001910"/>
    </source>
</evidence>
<feature type="active site" description="Charge relay system" evidence="11">
    <location>
        <position position="308"/>
    </location>
</feature>